<evidence type="ECO:0000313" key="4">
    <source>
        <dbReference type="EMBL" id="KGM30957.1"/>
    </source>
</evidence>
<dbReference type="PANTHER" id="PTHR30273:SF2">
    <property type="entry name" value="PROTEIN FECR"/>
    <property type="match status" value="1"/>
</dbReference>
<dbReference type="EMBL" id="JANX01000641">
    <property type="protein sequence ID" value="KGM30957.1"/>
    <property type="molecule type" value="Genomic_DNA"/>
</dbReference>
<evidence type="ECO:0000313" key="5">
    <source>
        <dbReference type="Proteomes" id="UP000029995"/>
    </source>
</evidence>
<name>A0A0A0D1N4_9PROT</name>
<keyword evidence="1" id="KW-1133">Transmembrane helix</keyword>
<dbReference type="Gene3D" id="2.60.120.1440">
    <property type="match status" value="1"/>
</dbReference>
<dbReference type="Pfam" id="PF16220">
    <property type="entry name" value="DUF4880"/>
    <property type="match status" value="1"/>
</dbReference>
<feature type="non-terminal residue" evidence="4">
    <location>
        <position position="184"/>
    </location>
</feature>
<dbReference type="Pfam" id="PF04773">
    <property type="entry name" value="FecR"/>
    <property type="match status" value="1"/>
</dbReference>
<proteinExistence type="predicted"/>
<evidence type="ECO:0000259" key="2">
    <source>
        <dbReference type="Pfam" id="PF04773"/>
    </source>
</evidence>
<evidence type="ECO:0000259" key="3">
    <source>
        <dbReference type="Pfam" id="PF16220"/>
    </source>
</evidence>
<protein>
    <submittedName>
        <fullName evidence="4">Iron dicitrate transport regulator FecR</fullName>
    </submittedName>
</protein>
<organism evidence="4 5">
    <name type="scientific">Inquilinus limosus MP06</name>
    <dbReference type="NCBI Taxonomy" id="1398085"/>
    <lineage>
        <taxon>Bacteria</taxon>
        <taxon>Pseudomonadati</taxon>
        <taxon>Pseudomonadota</taxon>
        <taxon>Alphaproteobacteria</taxon>
        <taxon>Rhodospirillales</taxon>
        <taxon>Rhodospirillaceae</taxon>
        <taxon>Inquilinus</taxon>
    </lineage>
</organism>
<comment type="caution">
    <text evidence="4">The sequence shown here is derived from an EMBL/GenBank/DDBJ whole genome shotgun (WGS) entry which is preliminary data.</text>
</comment>
<dbReference type="InterPro" id="IPR032623">
    <property type="entry name" value="FecR_N"/>
</dbReference>
<feature type="transmembrane region" description="Helical" evidence="1">
    <location>
        <begin position="78"/>
        <end position="101"/>
    </location>
</feature>
<evidence type="ECO:0000256" key="1">
    <source>
        <dbReference type="SAM" id="Phobius"/>
    </source>
</evidence>
<reference evidence="4 5" key="1">
    <citation type="submission" date="2014-01" db="EMBL/GenBank/DDBJ databases">
        <title>Genome sequence determination for a cystic fibrosis isolate, Inquilinus limosus.</title>
        <authorList>
            <person name="Pino M."/>
            <person name="Di Conza J."/>
            <person name="Gutkind G."/>
        </authorList>
    </citation>
    <scope>NUCLEOTIDE SEQUENCE [LARGE SCALE GENOMIC DNA]</scope>
    <source>
        <strain evidence="4 5">MP06</strain>
    </source>
</reference>
<sequence length="184" mass="19527">MREMRAEDQALEWFVRINSGEASAADRTAFEAWLAADPAHGREIDVLAGLWADLGRIPDPRPRTAQPAKALLLGRRRVLAGGLAFAGLGGVVALTGLPAALTSDIWTGTGELRTVVLEDGTRVDLDAGSALSLAFSDSLREVSLDRGRALFTVAKDPARPFRVSAGPGRSTALGTQFVVHRWAG</sequence>
<gene>
    <name evidence="4" type="ORF">P409_30015</name>
</gene>
<feature type="domain" description="FecR N-terminal" evidence="3">
    <location>
        <begin position="8"/>
        <end position="42"/>
    </location>
</feature>
<keyword evidence="1" id="KW-0472">Membrane</keyword>
<feature type="domain" description="FecR protein" evidence="2">
    <location>
        <begin position="104"/>
        <end position="179"/>
    </location>
</feature>
<accession>A0A0A0D1N4</accession>
<dbReference type="InterPro" id="IPR012373">
    <property type="entry name" value="Ferrdict_sens_TM"/>
</dbReference>
<dbReference type="GO" id="GO:0016989">
    <property type="term" value="F:sigma factor antagonist activity"/>
    <property type="evidence" value="ECO:0007669"/>
    <property type="project" value="TreeGrafter"/>
</dbReference>
<dbReference type="AlphaFoldDB" id="A0A0A0D1N4"/>
<dbReference type="InterPro" id="IPR006860">
    <property type="entry name" value="FecR"/>
</dbReference>
<dbReference type="Proteomes" id="UP000029995">
    <property type="component" value="Unassembled WGS sequence"/>
</dbReference>
<keyword evidence="1" id="KW-0812">Transmembrane</keyword>
<dbReference type="PANTHER" id="PTHR30273">
    <property type="entry name" value="PERIPLASMIC SIGNAL SENSOR AND SIGMA FACTOR ACTIVATOR FECR-RELATED"/>
    <property type="match status" value="1"/>
</dbReference>